<dbReference type="InterPro" id="IPR027417">
    <property type="entry name" value="P-loop_NTPase"/>
</dbReference>
<evidence type="ECO:0000256" key="6">
    <source>
        <dbReference type="ARBA" id="ARBA00035116"/>
    </source>
</evidence>
<protein>
    <submittedName>
        <fullName evidence="9">Endoribonuclease Dicer</fullName>
    </submittedName>
</protein>
<proteinExistence type="inferred from homology"/>
<dbReference type="CDD" id="cd18034">
    <property type="entry name" value="DEXHc_dicer"/>
    <property type="match status" value="1"/>
</dbReference>
<keyword evidence="4" id="KW-0347">Helicase</keyword>
<dbReference type="SUPFAM" id="SSF52540">
    <property type="entry name" value="P-loop containing nucleoside triphosphate hydrolases"/>
    <property type="match status" value="1"/>
</dbReference>
<dbReference type="Proteomes" id="UP001163046">
    <property type="component" value="Unassembled WGS sequence"/>
</dbReference>
<dbReference type="Gene3D" id="3.40.50.300">
    <property type="entry name" value="P-loop containing nucleotide triphosphate hydrolases"/>
    <property type="match status" value="1"/>
</dbReference>
<sequence length="406" mass="45815">MDEEESEIATESETEDQEPEDSRLTARPYQVELLERAKKRNTIVCLGTGTGKTFISVMLIKELAHEVRETYKDGGKRTFFLVNTVPLASQQAKVIGDHTDLKVKHYVGEMGVDFWDKSVWEKEFNEFNVLVMTAQIFLDLLHHAYIRLSQVNLLIFDECHHATKNHSYKQIMQFFNSCPEDAHPKVMGLTASVVNGKVKPSKIQSEIIDLECTLRSTCATSQDGDVEKFAAKPKEEVLICTNENIGDDTNKLVQKLRDVLKPGIDFLHDCRVSSNDSVKNAHWFAKLALRECQGTLDELGPWAAYRVAGYLIKDLGLKLGRDNIVFHVPVVDPEVLKTGGPKRTWPFSCLTTESDGENKLCGIVFVERRYTALVLSEQINIAAKLDHDLTFIKSSFVIGHGTRWKG</sequence>
<keyword evidence="10" id="KW-1185">Reference proteome</keyword>
<name>A0A9W9ZMA9_9CNID</name>
<keyword evidence="2" id="KW-0547">Nucleotide-binding</keyword>
<dbReference type="GO" id="GO:0005737">
    <property type="term" value="C:cytoplasm"/>
    <property type="evidence" value="ECO:0007669"/>
    <property type="project" value="TreeGrafter"/>
</dbReference>
<evidence type="ECO:0000259" key="8">
    <source>
        <dbReference type="PROSITE" id="PS51192"/>
    </source>
</evidence>
<dbReference type="AlphaFoldDB" id="A0A9W9ZMA9"/>
<accession>A0A9W9ZMA9</accession>
<evidence type="ECO:0000313" key="10">
    <source>
        <dbReference type="Proteomes" id="UP001163046"/>
    </source>
</evidence>
<dbReference type="Pfam" id="PF20930">
    <property type="entry name" value="Dicer_PBD"/>
    <property type="match status" value="1"/>
</dbReference>
<dbReference type="SMART" id="SM00487">
    <property type="entry name" value="DEXDc"/>
    <property type="match status" value="1"/>
</dbReference>
<evidence type="ECO:0000256" key="7">
    <source>
        <dbReference type="SAM" id="MobiDB-lite"/>
    </source>
</evidence>
<dbReference type="EMBL" id="MU825892">
    <property type="protein sequence ID" value="KAJ7383935.1"/>
    <property type="molecule type" value="Genomic_DNA"/>
</dbReference>
<dbReference type="InterPro" id="IPR006935">
    <property type="entry name" value="Helicase/UvrB_N"/>
</dbReference>
<feature type="region of interest" description="Disordered" evidence="7">
    <location>
        <begin position="1"/>
        <end position="25"/>
    </location>
</feature>
<dbReference type="InterPro" id="IPR051363">
    <property type="entry name" value="RLR_Helicase"/>
</dbReference>
<comment type="similarity">
    <text evidence="6">Belongs to the helicase family. Dicer subfamily.</text>
</comment>
<organism evidence="9 10">
    <name type="scientific">Desmophyllum pertusum</name>
    <dbReference type="NCBI Taxonomy" id="174260"/>
    <lineage>
        <taxon>Eukaryota</taxon>
        <taxon>Metazoa</taxon>
        <taxon>Cnidaria</taxon>
        <taxon>Anthozoa</taxon>
        <taxon>Hexacorallia</taxon>
        <taxon>Scleractinia</taxon>
        <taxon>Caryophylliina</taxon>
        <taxon>Caryophylliidae</taxon>
        <taxon>Desmophyllum</taxon>
    </lineage>
</organism>
<dbReference type="GO" id="GO:0005524">
    <property type="term" value="F:ATP binding"/>
    <property type="evidence" value="ECO:0007669"/>
    <property type="project" value="UniProtKB-KW"/>
</dbReference>
<evidence type="ECO:0000256" key="4">
    <source>
        <dbReference type="ARBA" id="ARBA00022806"/>
    </source>
</evidence>
<evidence type="ECO:0000256" key="5">
    <source>
        <dbReference type="ARBA" id="ARBA00022840"/>
    </source>
</evidence>
<dbReference type="FunFam" id="3.40.50.300:FF:000628">
    <property type="entry name" value="Endoribonuclease Dicer"/>
    <property type="match status" value="1"/>
</dbReference>
<dbReference type="GO" id="GO:0016787">
    <property type="term" value="F:hydrolase activity"/>
    <property type="evidence" value="ECO:0007669"/>
    <property type="project" value="UniProtKB-KW"/>
</dbReference>
<dbReference type="InterPro" id="IPR014001">
    <property type="entry name" value="Helicase_ATP-bd"/>
</dbReference>
<feature type="compositionally biased region" description="Acidic residues" evidence="7">
    <location>
        <begin position="1"/>
        <end position="19"/>
    </location>
</feature>
<evidence type="ECO:0000256" key="3">
    <source>
        <dbReference type="ARBA" id="ARBA00022801"/>
    </source>
</evidence>
<keyword evidence="5" id="KW-0067">ATP-binding</keyword>
<feature type="domain" description="Helicase ATP-binding" evidence="8">
    <location>
        <begin position="33"/>
        <end position="211"/>
    </location>
</feature>
<dbReference type="Pfam" id="PF04851">
    <property type="entry name" value="ResIII"/>
    <property type="match status" value="1"/>
</dbReference>
<reference evidence="9" key="1">
    <citation type="submission" date="2023-01" db="EMBL/GenBank/DDBJ databases">
        <title>Genome assembly of the deep-sea coral Lophelia pertusa.</title>
        <authorList>
            <person name="Herrera S."/>
            <person name="Cordes E."/>
        </authorList>
    </citation>
    <scope>NUCLEOTIDE SEQUENCE</scope>
    <source>
        <strain evidence="9">USNM1676648</strain>
        <tissue evidence="9">Polyp</tissue>
    </source>
</reference>
<evidence type="ECO:0000256" key="2">
    <source>
        <dbReference type="ARBA" id="ARBA00022741"/>
    </source>
</evidence>
<dbReference type="GO" id="GO:0003677">
    <property type="term" value="F:DNA binding"/>
    <property type="evidence" value="ECO:0007669"/>
    <property type="project" value="InterPro"/>
</dbReference>
<keyword evidence="3" id="KW-0378">Hydrolase</keyword>
<comment type="cofactor">
    <cofactor evidence="1">
        <name>Mg(2+)</name>
        <dbReference type="ChEBI" id="CHEBI:18420"/>
    </cofactor>
</comment>
<dbReference type="PANTHER" id="PTHR14074">
    <property type="entry name" value="HELICASE WITH DEATH DOMAIN-RELATED"/>
    <property type="match status" value="1"/>
</dbReference>
<dbReference type="GO" id="GO:0004386">
    <property type="term" value="F:helicase activity"/>
    <property type="evidence" value="ECO:0007669"/>
    <property type="project" value="UniProtKB-KW"/>
</dbReference>
<evidence type="ECO:0000313" key="9">
    <source>
        <dbReference type="EMBL" id="KAJ7383935.1"/>
    </source>
</evidence>
<gene>
    <name evidence="9" type="primary">DICER1_1</name>
    <name evidence="9" type="ORF">OS493_024620</name>
</gene>
<dbReference type="PROSITE" id="PS51192">
    <property type="entry name" value="HELICASE_ATP_BIND_1"/>
    <property type="match status" value="1"/>
</dbReference>
<dbReference type="InterPro" id="IPR048513">
    <property type="entry name" value="Dicer_PBD"/>
</dbReference>
<comment type="caution">
    <text evidence="9">The sequence shown here is derived from an EMBL/GenBank/DDBJ whole genome shotgun (WGS) entry which is preliminary data.</text>
</comment>
<dbReference type="PANTHER" id="PTHR14074:SF16">
    <property type="entry name" value="ANTIVIRAL INNATE IMMUNE RESPONSE RECEPTOR RIG-I"/>
    <property type="match status" value="1"/>
</dbReference>
<dbReference type="OrthoDB" id="2392202at2759"/>
<evidence type="ECO:0000256" key="1">
    <source>
        <dbReference type="ARBA" id="ARBA00001946"/>
    </source>
</evidence>